<gene>
    <name evidence="7" type="ORF">LSH36_269g08058</name>
</gene>
<dbReference type="InterPro" id="IPR017907">
    <property type="entry name" value="Znf_RING_CS"/>
</dbReference>
<evidence type="ECO:0000259" key="6">
    <source>
        <dbReference type="PROSITE" id="PS50089"/>
    </source>
</evidence>
<feature type="compositionally biased region" description="Basic and acidic residues" evidence="5">
    <location>
        <begin position="189"/>
        <end position="198"/>
    </location>
</feature>
<accession>A0AAD9N478</accession>
<feature type="region of interest" description="Disordered" evidence="5">
    <location>
        <begin position="139"/>
        <end position="165"/>
    </location>
</feature>
<feature type="region of interest" description="Disordered" evidence="5">
    <location>
        <begin position="189"/>
        <end position="214"/>
    </location>
</feature>
<evidence type="ECO:0000256" key="4">
    <source>
        <dbReference type="PROSITE-ProRule" id="PRU00175"/>
    </source>
</evidence>
<dbReference type="EMBL" id="JAODUP010000269">
    <property type="protein sequence ID" value="KAK2154421.1"/>
    <property type="molecule type" value="Genomic_DNA"/>
</dbReference>
<dbReference type="InterPro" id="IPR001841">
    <property type="entry name" value="Znf_RING"/>
</dbReference>
<dbReference type="GO" id="GO:0004842">
    <property type="term" value="F:ubiquitin-protein transferase activity"/>
    <property type="evidence" value="ECO:0007669"/>
    <property type="project" value="InterPro"/>
</dbReference>
<dbReference type="SUPFAM" id="SSF57850">
    <property type="entry name" value="RING/U-box"/>
    <property type="match status" value="1"/>
</dbReference>
<dbReference type="InterPro" id="IPR013083">
    <property type="entry name" value="Znf_RING/FYVE/PHD"/>
</dbReference>
<sequence>MLKRAKKEELSQVSAVVDEDQRCFLNPEAVSRHLFCSVCQEVFVEPQRAPCGHSFCKQCILQWLKKANTCPDDRKLLKKSDLHHDFILENIIGDHMVACPFRKLGCQYVGQLQTSASHKKECLFNPANMPDFLKKEALKNSVQASEESTSRNTEEGVLPEPPQPSLKMRLFAAGGKQRQLLCAMFGENKNDTEQRDQTSVEENINNSKKRKKTT</sequence>
<dbReference type="GO" id="GO:0008270">
    <property type="term" value="F:zinc ion binding"/>
    <property type="evidence" value="ECO:0007669"/>
    <property type="project" value="UniProtKB-KW"/>
</dbReference>
<organism evidence="7 8">
    <name type="scientific">Paralvinella palmiformis</name>
    <dbReference type="NCBI Taxonomy" id="53620"/>
    <lineage>
        <taxon>Eukaryota</taxon>
        <taxon>Metazoa</taxon>
        <taxon>Spiralia</taxon>
        <taxon>Lophotrochozoa</taxon>
        <taxon>Annelida</taxon>
        <taxon>Polychaeta</taxon>
        <taxon>Sedentaria</taxon>
        <taxon>Canalipalpata</taxon>
        <taxon>Terebellida</taxon>
        <taxon>Terebelliformia</taxon>
        <taxon>Alvinellidae</taxon>
        <taxon>Paralvinella</taxon>
    </lineage>
</organism>
<proteinExistence type="predicted"/>
<dbReference type="GO" id="GO:0016567">
    <property type="term" value="P:protein ubiquitination"/>
    <property type="evidence" value="ECO:0007669"/>
    <property type="project" value="InterPro"/>
</dbReference>
<dbReference type="InterPro" id="IPR003613">
    <property type="entry name" value="Ubox_domain"/>
</dbReference>
<dbReference type="PANTHER" id="PTHR10131">
    <property type="entry name" value="TNF RECEPTOR ASSOCIATED FACTOR"/>
    <property type="match status" value="1"/>
</dbReference>
<evidence type="ECO:0000313" key="7">
    <source>
        <dbReference type="EMBL" id="KAK2154421.1"/>
    </source>
</evidence>
<feature type="domain" description="RING-type" evidence="6">
    <location>
        <begin position="36"/>
        <end position="74"/>
    </location>
</feature>
<keyword evidence="1" id="KW-0479">Metal-binding</keyword>
<dbReference type="Proteomes" id="UP001208570">
    <property type="component" value="Unassembled WGS sequence"/>
</dbReference>
<dbReference type="Pfam" id="PF13923">
    <property type="entry name" value="zf-C3HC4_2"/>
    <property type="match status" value="1"/>
</dbReference>
<dbReference type="PROSITE" id="PS00518">
    <property type="entry name" value="ZF_RING_1"/>
    <property type="match status" value="1"/>
</dbReference>
<evidence type="ECO:0000256" key="2">
    <source>
        <dbReference type="ARBA" id="ARBA00022771"/>
    </source>
</evidence>
<protein>
    <recommendedName>
        <fullName evidence="6">RING-type domain-containing protein</fullName>
    </recommendedName>
</protein>
<keyword evidence="2 4" id="KW-0863">Zinc-finger</keyword>
<dbReference type="AlphaFoldDB" id="A0AAD9N478"/>
<keyword evidence="3" id="KW-0862">Zinc</keyword>
<evidence type="ECO:0000256" key="3">
    <source>
        <dbReference type="ARBA" id="ARBA00022833"/>
    </source>
</evidence>
<evidence type="ECO:0000313" key="8">
    <source>
        <dbReference type="Proteomes" id="UP001208570"/>
    </source>
</evidence>
<keyword evidence="8" id="KW-1185">Reference proteome</keyword>
<dbReference type="SMART" id="SM00184">
    <property type="entry name" value="RING"/>
    <property type="match status" value="1"/>
</dbReference>
<dbReference type="PANTHER" id="PTHR10131:SF94">
    <property type="entry name" value="TNF RECEPTOR-ASSOCIATED FACTOR 4"/>
    <property type="match status" value="1"/>
</dbReference>
<name>A0AAD9N478_9ANNE</name>
<evidence type="ECO:0000256" key="1">
    <source>
        <dbReference type="ARBA" id="ARBA00022723"/>
    </source>
</evidence>
<reference evidence="7" key="1">
    <citation type="journal article" date="2023" name="Mol. Biol. Evol.">
        <title>Third-Generation Sequencing Reveals the Adaptive Role of the Epigenome in Three Deep-Sea Polychaetes.</title>
        <authorList>
            <person name="Perez M."/>
            <person name="Aroh O."/>
            <person name="Sun Y."/>
            <person name="Lan Y."/>
            <person name="Juniper S.K."/>
            <person name="Young C.R."/>
            <person name="Angers B."/>
            <person name="Qian P.Y."/>
        </authorList>
    </citation>
    <scope>NUCLEOTIDE SEQUENCE</scope>
    <source>
        <strain evidence="7">P08H-3</strain>
    </source>
</reference>
<comment type="caution">
    <text evidence="7">The sequence shown here is derived from an EMBL/GenBank/DDBJ whole genome shotgun (WGS) entry which is preliminary data.</text>
</comment>
<evidence type="ECO:0000256" key="5">
    <source>
        <dbReference type="SAM" id="MobiDB-lite"/>
    </source>
</evidence>
<dbReference type="SMART" id="SM00504">
    <property type="entry name" value="Ubox"/>
    <property type="match status" value="1"/>
</dbReference>
<dbReference type="Gene3D" id="3.30.40.10">
    <property type="entry name" value="Zinc/RING finger domain, C3HC4 (zinc finger)"/>
    <property type="match status" value="2"/>
</dbReference>
<dbReference type="PROSITE" id="PS50089">
    <property type="entry name" value="ZF_RING_2"/>
    <property type="match status" value="1"/>
</dbReference>